<protein>
    <recommendedName>
        <fullName evidence="3">Immunity protein 49</fullName>
    </recommendedName>
</protein>
<gene>
    <name evidence="1" type="ORF">MINT15_25430</name>
</gene>
<dbReference type="OMA" id="LQTYWLR"/>
<dbReference type="EMBL" id="JRZE01000005">
    <property type="protein sequence ID" value="KHF43818.1"/>
    <property type="molecule type" value="Genomic_DNA"/>
</dbReference>
<comment type="caution">
    <text evidence="1">The sequence shown here is derived from an EMBL/GenBank/DDBJ whole genome shotgun (WGS) entry which is preliminary data.</text>
</comment>
<proteinExistence type="predicted"/>
<organism evidence="1 2">
    <name type="scientific">Saccharomonospora viridis</name>
    <dbReference type="NCBI Taxonomy" id="1852"/>
    <lineage>
        <taxon>Bacteria</taxon>
        <taxon>Bacillati</taxon>
        <taxon>Actinomycetota</taxon>
        <taxon>Actinomycetes</taxon>
        <taxon>Pseudonocardiales</taxon>
        <taxon>Pseudonocardiaceae</taxon>
        <taxon>Saccharomonospora</taxon>
    </lineage>
</organism>
<dbReference type="Proteomes" id="UP000030848">
    <property type="component" value="Unassembled WGS sequence"/>
</dbReference>
<dbReference type="Pfam" id="PF15575">
    <property type="entry name" value="Imm49"/>
    <property type="match status" value="1"/>
</dbReference>
<name>A0A837DAC2_9PSEU</name>
<dbReference type="InterPro" id="IPR029074">
    <property type="entry name" value="Imm49"/>
</dbReference>
<reference evidence="1 2" key="1">
    <citation type="submission" date="2014-10" db="EMBL/GenBank/DDBJ databases">
        <title>Genome sequence of Micropolyspora internatus JCM3315.</title>
        <authorList>
            <person name="Shin S.-K."/>
            <person name="Yi H."/>
        </authorList>
    </citation>
    <scope>NUCLEOTIDE SEQUENCE [LARGE SCALE GENOMIC DNA]</scope>
    <source>
        <strain evidence="1 2">JCM 3315</strain>
    </source>
</reference>
<evidence type="ECO:0000313" key="2">
    <source>
        <dbReference type="Proteomes" id="UP000030848"/>
    </source>
</evidence>
<evidence type="ECO:0008006" key="3">
    <source>
        <dbReference type="Google" id="ProtNLM"/>
    </source>
</evidence>
<dbReference type="AlphaFoldDB" id="A0A837DAC2"/>
<accession>A0A837DAC2</accession>
<evidence type="ECO:0000313" key="1">
    <source>
        <dbReference type="EMBL" id="KHF43818.1"/>
    </source>
</evidence>
<sequence>MMTNVPRHAVDPDLARRQVAVIAPKVDVFLSYVERKASALTAVHQWAITAAQYRCVLDPDVTQSDTWHDLRIAEQAAAAIFAAAQASDGEVPYEIGGNTVRIPATGPVSAANGGKWLTVVWLAVALRDEDTVQRLCAVPLDTLRASGAQHDDYMYAWVETLQRFLRKEPIPPELFTAAMRGTDPDEARIASGDAMLQLVYPPIKMFYYLLRRDERLFNEALEQALTLHRGYWTAEDRADDPDGFLALAPLGVAVLARKVGLAIDVRSEYLPSGLLEGREPGQ</sequence>